<dbReference type="InterPro" id="IPR050661">
    <property type="entry name" value="BglG_antiterminators"/>
</dbReference>
<dbReference type="SUPFAM" id="SSF63520">
    <property type="entry name" value="PTS-regulatory domain, PRD"/>
    <property type="match status" value="1"/>
</dbReference>
<evidence type="ECO:0000313" key="3">
    <source>
        <dbReference type="EMBL" id="MDM8195570.1"/>
    </source>
</evidence>
<reference evidence="3 4" key="2">
    <citation type="submission" date="2023-06" db="EMBL/GenBank/DDBJ databases">
        <authorList>
            <person name="Zeman M."/>
            <person name="Kubasova T."/>
            <person name="Jahodarova E."/>
            <person name="Nykrynova M."/>
            <person name="Rychlik I."/>
        </authorList>
    </citation>
    <scope>NUCLEOTIDE SEQUENCE [LARGE SCALE GENOMIC DNA]</scope>
    <source>
        <strain evidence="3 4">ET341</strain>
    </source>
</reference>
<feature type="domain" description="PRD" evidence="2">
    <location>
        <begin position="29"/>
        <end position="134"/>
    </location>
</feature>
<evidence type="ECO:0000259" key="2">
    <source>
        <dbReference type="PROSITE" id="PS51372"/>
    </source>
</evidence>
<evidence type="ECO:0000313" key="4">
    <source>
        <dbReference type="Proteomes" id="UP001529275"/>
    </source>
</evidence>
<proteinExistence type="predicted"/>
<dbReference type="InterPro" id="IPR011608">
    <property type="entry name" value="PRD"/>
</dbReference>
<evidence type="ECO:0000256" key="1">
    <source>
        <dbReference type="ARBA" id="ARBA00022737"/>
    </source>
</evidence>
<accession>A0ABT7UJ97</accession>
<dbReference type="Proteomes" id="UP001529275">
    <property type="component" value="Unassembled WGS sequence"/>
</dbReference>
<keyword evidence="1" id="KW-0677">Repeat</keyword>
<dbReference type="PANTHER" id="PTHR30185">
    <property type="entry name" value="CRYPTIC BETA-GLUCOSIDE BGL OPERON ANTITERMINATOR"/>
    <property type="match status" value="1"/>
</dbReference>
<dbReference type="PROSITE" id="PS51372">
    <property type="entry name" value="PRD_2"/>
    <property type="match status" value="1"/>
</dbReference>
<dbReference type="Pfam" id="PF00874">
    <property type="entry name" value="PRD"/>
    <property type="match status" value="1"/>
</dbReference>
<reference evidence="4" key="1">
    <citation type="submission" date="2023-06" db="EMBL/GenBank/DDBJ databases">
        <title>Identification and characterization of horizontal gene transfer across gut microbiota members of farm animals based on homology search.</title>
        <authorList>
            <person name="Zeman M."/>
            <person name="Kubasova T."/>
            <person name="Jahodarova E."/>
            <person name="Nykrynova M."/>
            <person name="Rychlik I."/>
        </authorList>
    </citation>
    <scope>NUCLEOTIDE SEQUENCE [LARGE SCALE GENOMIC DNA]</scope>
    <source>
        <strain evidence="4">ET341</strain>
    </source>
</reference>
<organism evidence="3 4">
    <name type="scientific">Massilimicrobiota timonensis</name>
    <dbReference type="NCBI Taxonomy" id="1776392"/>
    <lineage>
        <taxon>Bacteria</taxon>
        <taxon>Bacillati</taxon>
        <taxon>Bacillota</taxon>
        <taxon>Erysipelotrichia</taxon>
        <taxon>Erysipelotrichales</taxon>
        <taxon>Erysipelotrichaceae</taxon>
        <taxon>Massilimicrobiota</taxon>
    </lineage>
</organism>
<keyword evidence="4" id="KW-1185">Reference proteome</keyword>
<protein>
    <submittedName>
        <fullName evidence="3">PRD domain-containing protein</fullName>
    </submittedName>
</protein>
<dbReference type="InterPro" id="IPR036634">
    <property type="entry name" value="PRD_sf"/>
</dbReference>
<dbReference type="RefSeq" id="WP_289527483.1">
    <property type="nucleotide sequence ID" value="NZ_JAUDCK010000011.1"/>
</dbReference>
<feature type="non-terminal residue" evidence="3">
    <location>
        <position position="1"/>
    </location>
</feature>
<comment type="caution">
    <text evidence="3">The sequence shown here is derived from an EMBL/GenBank/DDBJ whole genome shotgun (WGS) entry which is preliminary data.</text>
</comment>
<dbReference type="Gene3D" id="1.10.1790.10">
    <property type="entry name" value="PRD domain"/>
    <property type="match status" value="1"/>
</dbReference>
<dbReference type="PANTHER" id="PTHR30185:SF13">
    <property type="entry name" value="LICABCH OPERON REGULATOR-RELATED"/>
    <property type="match status" value="1"/>
</dbReference>
<gene>
    <name evidence="3" type="ORF">QUV98_04480</name>
</gene>
<dbReference type="EMBL" id="JAUDCK010000011">
    <property type="protein sequence ID" value="MDM8195570.1"/>
    <property type="molecule type" value="Genomic_DNA"/>
</dbReference>
<sequence>IDENQIQYVTMYLANINLLDIDFNCEFDLCDDETEDIINETINRIEADLQLDLRKNKEFYTGITLHFYPALDRLQNNHQLTNNPLKDKIQAQFQLEYKCAEIFNDIVNEHYHKRFNEHELAYIALHFGTALKKQ</sequence>
<name>A0ABT7UJ97_9FIRM</name>